<dbReference type="Proteomes" id="UP000822476">
    <property type="component" value="Unassembled WGS sequence"/>
</dbReference>
<reference evidence="1" key="1">
    <citation type="submission" date="2019-07" db="EMBL/GenBank/DDBJ databases">
        <title>Annotation for the trematode Paragonimus miyazaki's.</title>
        <authorList>
            <person name="Choi Y.-J."/>
        </authorList>
    </citation>
    <scope>NUCLEOTIDE SEQUENCE</scope>
    <source>
        <strain evidence="1">Japan</strain>
    </source>
</reference>
<evidence type="ECO:0000313" key="1">
    <source>
        <dbReference type="EMBL" id="KAF7241682.1"/>
    </source>
</evidence>
<protein>
    <submittedName>
        <fullName evidence="1">Uncharacterized protein</fullName>
    </submittedName>
</protein>
<comment type="caution">
    <text evidence="1">The sequence shown here is derived from an EMBL/GenBank/DDBJ whole genome shotgun (WGS) entry which is preliminary data.</text>
</comment>
<dbReference type="EMBL" id="JTDE01006880">
    <property type="protein sequence ID" value="KAF7241682.1"/>
    <property type="molecule type" value="Genomic_DNA"/>
</dbReference>
<keyword evidence="2" id="KW-1185">Reference proteome</keyword>
<dbReference type="AlphaFoldDB" id="A0A8S9YRF2"/>
<sequence length="28" mass="3147">MPILCSTSSTVTVCWKEFVFVVRVSPTE</sequence>
<accession>A0A8S9YRF2</accession>
<proteinExistence type="predicted"/>
<evidence type="ECO:0000313" key="2">
    <source>
        <dbReference type="Proteomes" id="UP000822476"/>
    </source>
</evidence>
<organism evidence="1 2">
    <name type="scientific">Paragonimus skrjabini miyazakii</name>
    <dbReference type="NCBI Taxonomy" id="59628"/>
    <lineage>
        <taxon>Eukaryota</taxon>
        <taxon>Metazoa</taxon>
        <taxon>Spiralia</taxon>
        <taxon>Lophotrochozoa</taxon>
        <taxon>Platyhelminthes</taxon>
        <taxon>Trematoda</taxon>
        <taxon>Digenea</taxon>
        <taxon>Plagiorchiida</taxon>
        <taxon>Troglotremata</taxon>
        <taxon>Troglotrematidae</taxon>
        <taxon>Paragonimus</taxon>
    </lineage>
</organism>
<name>A0A8S9YRF2_9TREM</name>
<gene>
    <name evidence="1" type="ORF">EG68_12161</name>
</gene>